<comment type="caution">
    <text evidence="2">The sequence shown here is derived from an EMBL/GenBank/DDBJ whole genome shotgun (WGS) entry which is preliminary data.</text>
</comment>
<evidence type="ECO:0000313" key="2">
    <source>
        <dbReference type="EMBL" id="KAJ8974456.1"/>
    </source>
</evidence>
<sequence>MRRVSSRRRGENLLYMIPETKSQDRGINSKKSKNYKESSSFHAQPEKAVLGKNAYSESASDLLNNRRTSPEISLRKNGSARKSALQSSLHAPPIMSTRSKIPTSQRRFRDRKRKIFGNPPPPKKSIDDLCPPIRCPDCDTKCSGGVSLVDLISKWDVRKYDDNHSYKGLRREVKVFVCYKAYEKRLFGLNDKSQPMALSGWAYRGCENTKKVNLQYVSLKMKKTKYFLYLKEYSDFVPSHTGHTC</sequence>
<name>A0ABQ9J8Z9_9CUCU</name>
<keyword evidence="3" id="KW-1185">Reference proteome</keyword>
<evidence type="ECO:0000256" key="1">
    <source>
        <dbReference type="SAM" id="MobiDB-lite"/>
    </source>
</evidence>
<dbReference type="Proteomes" id="UP001162164">
    <property type="component" value="Unassembled WGS sequence"/>
</dbReference>
<gene>
    <name evidence="2" type="ORF">NQ317_014772</name>
</gene>
<dbReference type="EMBL" id="JAPWTJ010000992">
    <property type="protein sequence ID" value="KAJ8974456.1"/>
    <property type="molecule type" value="Genomic_DNA"/>
</dbReference>
<evidence type="ECO:0000313" key="3">
    <source>
        <dbReference type="Proteomes" id="UP001162164"/>
    </source>
</evidence>
<feature type="region of interest" description="Disordered" evidence="1">
    <location>
        <begin position="1"/>
        <end position="50"/>
    </location>
</feature>
<protein>
    <submittedName>
        <fullName evidence="2">Uncharacterized protein</fullName>
    </submittedName>
</protein>
<organism evidence="2 3">
    <name type="scientific">Molorchus minor</name>
    <dbReference type="NCBI Taxonomy" id="1323400"/>
    <lineage>
        <taxon>Eukaryota</taxon>
        <taxon>Metazoa</taxon>
        <taxon>Ecdysozoa</taxon>
        <taxon>Arthropoda</taxon>
        <taxon>Hexapoda</taxon>
        <taxon>Insecta</taxon>
        <taxon>Pterygota</taxon>
        <taxon>Neoptera</taxon>
        <taxon>Endopterygota</taxon>
        <taxon>Coleoptera</taxon>
        <taxon>Polyphaga</taxon>
        <taxon>Cucujiformia</taxon>
        <taxon>Chrysomeloidea</taxon>
        <taxon>Cerambycidae</taxon>
        <taxon>Lamiinae</taxon>
        <taxon>Monochamini</taxon>
        <taxon>Molorchus</taxon>
    </lineage>
</organism>
<proteinExistence type="predicted"/>
<accession>A0ABQ9J8Z9</accession>
<feature type="region of interest" description="Disordered" evidence="1">
    <location>
        <begin position="66"/>
        <end position="89"/>
    </location>
</feature>
<reference evidence="2" key="1">
    <citation type="journal article" date="2023" name="Insect Mol. Biol.">
        <title>Genome sequencing provides insights into the evolution of gene families encoding plant cell wall-degrading enzymes in longhorned beetles.</title>
        <authorList>
            <person name="Shin N.R."/>
            <person name="Okamura Y."/>
            <person name="Kirsch R."/>
            <person name="Pauchet Y."/>
        </authorList>
    </citation>
    <scope>NUCLEOTIDE SEQUENCE</scope>
    <source>
        <strain evidence="2">MMC_N1</strain>
    </source>
</reference>